<accession>A0ABZ1I6A1</accession>
<protein>
    <submittedName>
        <fullName evidence="2">Aminomethyl transferase family protein</fullName>
    </submittedName>
</protein>
<gene>
    <name evidence="2" type="ORF">VSH64_45245</name>
</gene>
<dbReference type="InterPro" id="IPR027266">
    <property type="entry name" value="TrmE/GcvT-like"/>
</dbReference>
<organism evidence="2 3">
    <name type="scientific">Amycolatopsis rhabdoformis</name>
    <dbReference type="NCBI Taxonomy" id="1448059"/>
    <lineage>
        <taxon>Bacteria</taxon>
        <taxon>Bacillati</taxon>
        <taxon>Actinomycetota</taxon>
        <taxon>Actinomycetes</taxon>
        <taxon>Pseudonocardiales</taxon>
        <taxon>Pseudonocardiaceae</taxon>
        <taxon>Amycolatopsis</taxon>
    </lineage>
</organism>
<dbReference type="RefSeq" id="WP_326568881.1">
    <property type="nucleotide sequence ID" value="NZ_CP142149.1"/>
</dbReference>
<dbReference type="Proteomes" id="UP001330812">
    <property type="component" value="Chromosome"/>
</dbReference>
<dbReference type="Pfam" id="PF01571">
    <property type="entry name" value="GCV_T"/>
    <property type="match status" value="1"/>
</dbReference>
<keyword evidence="2" id="KW-0808">Transferase</keyword>
<name>A0ABZ1I6A1_9PSEU</name>
<evidence type="ECO:0000313" key="2">
    <source>
        <dbReference type="EMBL" id="WSE29923.1"/>
    </source>
</evidence>
<proteinExistence type="predicted"/>
<dbReference type="EMBL" id="CP142149">
    <property type="protein sequence ID" value="WSE29923.1"/>
    <property type="molecule type" value="Genomic_DNA"/>
</dbReference>
<dbReference type="InterPro" id="IPR006222">
    <property type="entry name" value="GCVT_N"/>
</dbReference>
<keyword evidence="3" id="KW-1185">Reference proteome</keyword>
<dbReference type="SUPFAM" id="SSF103025">
    <property type="entry name" value="Folate-binding domain"/>
    <property type="match status" value="1"/>
</dbReference>
<evidence type="ECO:0000313" key="3">
    <source>
        <dbReference type="Proteomes" id="UP001330812"/>
    </source>
</evidence>
<evidence type="ECO:0000259" key="1">
    <source>
        <dbReference type="Pfam" id="PF01571"/>
    </source>
</evidence>
<dbReference type="GO" id="GO:0016740">
    <property type="term" value="F:transferase activity"/>
    <property type="evidence" value="ECO:0007669"/>
    <property type="project" value="UniProtKB-KW"/>
</dbReference>
<sequence length="445" mass="49421">MPENLEQKIQRIGDPVTMMRNSPAGHYEFPIPNEFSNWGDEQNAWKNTAVLFDQSFHMTDVYFRGSRLKEFFASIAVNSFATFGPDKAKQLVTVSPHGFVIGDGILFGLGEEEFSLVGRPSAPNYAAFRAETGDFDIEVTRDVRSLERNGRRLTFRYQLQGPNALDVMAKAYGKELPKVKFFNIGHFEIAGVRVRALNHTMSRHTGLEITGPSEFSAQVKEALLTAGEEFGLREGGALSYATTPTESGWIPSPTPAIYSGDALRAYREYLPGASWEGMVSLGGSYVADSIDDYYQTPWELGYGRHVKFDHDFTGREALEKLADQPHRHKVWLRWNDDDVTTAIARSYFGGADRTKRLGVPSSVYSTCPFDVVHVGGRRVGLSTYSGYTTNVGSWSSLAMLDEAEARDGREVTVVWGEPDNTAKPIAEAHRQIEIRATVSTTSLAD</sequence>
<dbReference type="Gene3D" id="3.30.1360.120">
    <property type="entry name" value="Probable tRNA modification gtpase trme, domain 1"/>
    <property type="match status" value="1"/>
</dbReference>
<reference evidence="2 3" key="1">
    <citation type="journal article" date="2015" name="Int. J. Syst. Evol. Microbiol.">
        <title>Amycolatopsis rhabdoformis sp. nov., an actinomycete isolated from a tropical forest soil.</title>
        <authorList>
            <person name="Souza W.R."/>
            <person name="Silva R.E."/>
            <person name="Goodfellow M."/>
            <person name="Busarakam K."/>
            <person name="Figueiro F.S."/>
            <person name="Ferreira D."/>
            <person name="Rodrigues-Filho E."/>
            <person name="Moraes L.A.B."/>
            <person name="Zucchi T.D."/>
        </authorList>
    </citation>
    <scope>NUCLEOTIDE SEQUENCE [LARGE SCALE GENOMIC DNA]</scope>
    <source>
        <strain evidence="2 3">NCIMB 14900</strain>
    </source>
</reference>
<feature type="domain" description="GCVT N-terminal" evidence="1">
    <location>
        <begin position="28"/>
        <end position="249"/>
    </location>
</feature>